<comment type="caution">
    <text evidence="1">The sequence shown here is derived from an EMBL/GenBank/DDBJ whole genome shotgun (WGS) entry which is preliminary data.</text>
</comment>
<sequence length="76" mass="8743">MSQLLQLFKTFNCCTTDQLSDEANSEFMTTQSPIKRPRSESTAKNEIFIKPFLIKSLRKSEVLEAIEEQNISTNIE</sequence>
<protein>
    <submittedName>
        <fullName evidence="1">Uncharacterized protein</fullName>
    </submittedName>
</protein>
<dbReference type="AlphaFoldDB" id="A0AAU9IPD5"/>
<evidence type="ECO:0000313" key="1">
    <source>
        <dbReference type="EMBL" id="CAG9315621.1"/>
    </source>
</evidence>
<organism evidence="1 2">
    <name type="scientific">Blepharisma stoltei</name>
    <dbReference type="NCBI Taxonomy" id="1481888"/>
    <lineage>
        <taxon>Eukaryota</taxon>
        <taxon>Sar</taxon>
        <taxon>Alveolata</taxon>
        <taxon>Ciliophora</taxon>
        <taxon>Postciliodesmatophora</taxon>
        <taxon>Heterotrichea</taxon>
        <taxon>Heterotrichida</taxon>
        <taxon>Blepharismidae</taxon>
        <taxon>Blepharisma</taxon>
    </lineage>
</organism>
<reference evidence="1" key="1">
    <citation type="submission" date="2021-09" db="EMBL/GenBank/DDBJ databases">
        <authorList>
            <consortium name="AG Swart"/>
            <person name="Singh M."/>
            <person name="Singh A."/>
            <person name="Seah K."/>
            <person name="Emmerich C."/>
        </authorList>
    </citation>
    <scope>NUCLEOTIDE SEQUENCE</scope>
    <source>
        <strain evidence="1">ATCC30299</strain>
    </source>
</reference>
<name>A0AAU9IPD5_9CILI</name>
<accession>A0AAU9IPD5</accession>
<dbReference type="EMBL" id="CAJZBQ010000014">
    <property type="protein sequence ID" value="CAG9315621.1"/>
    <property type="molecule type" value="Genomic_DNA"/>
</dbReference>
<dbReference type="Proteomes" id="UP001162131">
    <property type="component" value="Unassembled WGS sequence"/>
</dbReference>
<proteinExistence type="predicted"/>
<keyword evidence="2" id="KW-1185">Reference proteome</keyword>
<gene>
    <name evidence="1" type="ORF">BSTOLATCC_MIC14371</name>
</gene>
<evidence type="ECO:0000313" key="2">
    <source>
        <dbReference type="Proteomes" id="UP001162131"/>
    </source>
</evidence>